<sequence length="387" mass="43511">MVATQDLAVDACHRKFLQDFLWRHSQFEREGIVVTNTKEIIVYASDRFSTITGYKRKEILGRNCRFLQGTDTDPAAVNEIRTAINLRRSCKVGLLNYRKDGTQFWNLLSITPLIDSRGEVTNFAGASYVLCLVPSPLSDLRLDVKPWMSSNRLLEENESAVEVPQESGSSREEPLKTVFVAETRLPTCRGFYRVRAYRDSHVSHYEPLAIISGDVRGLKEVALRVHDQCVTSEVLGSLKCDCKEQLNYSLEYIREHGPGVVIYLQQEGRGIGLANKIAAYAMQERGYDTVDANRVLGLPDDSREYQAVKDILTDLEVLSVRLLTNNPRKICELQGLGVEVVSRVPIVLPSSEFSLGYLEAKAARMGHFLDDDNQLRTAELTLPAPAR</sequence>
<dbReference type="InterPro" id="IPR035965">
    <property type="entry name" value="PAS-like_dom_sf"/>
</dbReference>
<dbReference type="NCBIfam" id="TIGR00229">
    <property type="entry name" value="sensory_box"/>
    <property type="match status" value="1"/>
</dbReference>
<feature type="domain" description="PAS" evidence="12">
    <location>
        <begin position="32"/>
        <end position="63"/>
    </location>
</feature>
<keyword evidence="9" id="KW-0862">Zinc</keyword>
<evidence type="ECO:0000256" key="5">
    <source>
        <dbReference type="ARBA" id="ARBA00022619"/>
    </source>
</evidence>
<evidence type="ECO:0000256" key="9">
    <source>
        <dbReference type="ARBA" id="ARBA00022833"/>
    </source>
</evidence>
<dbReference type="SUPFAM" id="SSF55785">
    <property type="entry name" value="PYP-like sensor domain (PAS domain)"/>
    <property type="match status" value="1"/>
</dbReference>
<dbReference type="PROSITE" id="PS50112">
    <property type="entry name" value="PAS"/>
    <property type="match status" value="1"/>
</dbReference>
<accession>A0A126X104</accession>
<dbReference type="InterPro" id="IPR032677">
    <property type="entry name" value="GTP_cyclohydro_II"/>
</dbReference>
<dbReference type="Gene3D" id="3.30.450.20">
    <property type="entry name" value="PAS domain"/>
    <property type="match status" value="1"/>
</dbReference>
<dbReference type="PANTHER" id="PTHR21327:SF47">
    <property type="entry name" value="GTP CYCLOHYDROLASE II DOMAIN-CONTAINING PROTEIN"/>
    <property type="match status" value="1"/>
</dbReference>
<protein>
    <recommendedName>
        <fullName evidence="4">GTP cyclohydrolase II</fullName>
        <ecNumber evidence="4">3.5.4.25</ecNumber>
    </recommendedName>
</protein>
<comment type="pathway">
    <text evidence="2">Cofactor biosynthesis; riboflavin biosynthesis; 5-amino-6-(D-ribitylamino)uracil from GTP: step 1/4.</text>
</comment>
<dbReference type="GO" id="GO:0009231">
    <property type="term" value="P:riboflavin biosynthetic process"/>
    <property type="evidence" value="ECO:0007669"/>
    <property type="project" value="UniProtKB-KW"/>
</dbReference>
<keyword evidence="7" id="KW-0547">Nucleotide-binding</keyword>
<dbReference type="Gene3D" id="3.40.50.10990">
    <property type="entry name" value="GTP cyclohydrolase II"/>
    <property type="match status" value="1"/>
</dbReference>
<keyword evidence="10" id="KW-0342">GTP-binding</keyword>
<dbReference type="GO" id="GO:0005829">
    <property type="term" value="C:cytosol"/>
    <property type="evidence" value="ECO:0007669"/>
    <property type="project" value="TreeGrafter"/>
</dbReference>
<evidence type="ECO:0000256" key="2">
    <source>
        <dbReference type="ARBA" id="ARBA00004853"/>
    </source>
</evidence>
<dbReference type="EMBL" id="KU700498">
    <property type="protein sequence ID" value="AML78264.1"/>
    <property type="molecule type" value="mRNA"/>
</dbReference>
<dbReference type="GO" id="GO:0008686">
    <property type="term" value="F:3,4-dihydroxy-2-butanone-4-phosphate synthase activity"/>
    <property type="evidence" value="ECO:0007669"/>
    <property type="project" value="TreeGrafter"/>
</dbReference>
<dbReference type="FunFam" id="3.40.50.10990:FF:000001">
    <property type="entry name" value="Riboflavin biosynthesis protein RibBA"/>
    <property type="match status" value="1"/>
</dbReference>
<dbReference type="SUPFAM" id="SSF142695">
    <property type="entry name" value="RibA-like"/>
    <property type="match status" value="1"/>
</dbReference>
<evidence type="ECO:0000256" key="10">
    <source>
        <dbReference type="ARBA" id="ARBA00023134"/>
    </source>
</evidence>
<dbReference type="GO" id="GO:0005525">
    <property type="term" value="F:GTP binding"/>
    <property type="evidence" value="ECO:0007669"/>
    <property type="project" value="UniProtKB-KW"/>
</dbReference>
<evidence type="ECO:0000256" key="6">
    <source>
        <dbReference type="ARBA" id="ARBA00022723"/>
    </source>
</evidence>
<organism evidence="13">
    <name type="scientific">Glaucocystis sp. BC-2016</name>
    <dbReference type="NCBI Taxonomy" id="1802912"/>
    <lineage>
        <taxon>Eukaryota</taxon>
        <taxon>Glaucocystophyceae</taxon>
        <taxon>Glaucocystales</taxon>
        <taxon>Glaucocystaceae</taxon>
        <taxon>Glaucocystis</taxon>
    </lineage>
</organism>
<keyword evidence="6" id="KW-0479">Metal-binding</keyword>
<comment type="cofactor">
    <cofactor evidence="1">
        <name>Zn(2+)</name>
        <dbReference type="ChEBI" id="CHEBI:29105"/>
    </cofactor>
</comment>
<dbReference type="AlphaFoldDB" id="A0A126X104"/>
<dbReference type="CDD" id="cd00130">
    <property type="entry name" value="PAS"/>
    <property type="match status" value="1"/>
</dbReference>
<dbReference type="Pfam" id="PF00925">
    <property type="entry name" value="GTP_cyclohydro2"/>
    <property type="match status" value="1"/>
</dbReference>
<dbReference type="InterPro" id="IPR000926">
    <property type="entry name" value="RibA"/>
</dbReference>
<evidence type="ECO:0000256" key="7">
    <source>
        <dbReference type="ARBA" id="ARBA00022741"/>
    </source>
</evidence>
<dbReference type="EC" id="3.5.4.25" evidence="4"/>
<evidence type="ECO:0000313" key="13">
    <source>
        <dbReference type="EMBL" id="AML78264.1"/>
    </source>
</evidence>
<evidence type="ECO:0000259" key="12">
    <source>
        <dbReference type="PROSITE" id="PS50112"/>
    </source>
</evidence>
<keyword evidence="5" id="KW-0686">Riboflavin biosynthesis</keyword>
<dbReference type="Pfam" id="PF13426">
    <property type="entry name" value="PAS_9"/>
    <property type="match status" value="1"/>
</dbReference>
<evidence type="ECO:0000256" key="4">
    <source>
        <dbReference type="ARBA" id="ARBA00012762"/>
    </source>
</evidence>
<dbReference type="PANTHER" id="PTHR21327">
    <property type="entry name" value="GTP CYCLOHYDROLASE II-RELATED"/>
    <property type="match status" value="1"/>
</dbReference>
<comment type="catalytic activity">
    <reaction evidence="11">
        <text>GTP + 4 H2O = 2,5-diamino-6-hydroxy-4-(5-phosphoribosylamino)-pyrimidine + formate + 2 phosphate + 3 H(+)</text>
        <dbReference type="Rhea" id="RHEA:23704"/>
        <dbReference type="ChEBI" id="CHEBI:15377"/>
        <dbReference type="ChEBI" id="CHEBI:15378"/>
        <dbReference type="ChEBI" id="CHEBI:15740"/>
        <dbReference type="ChEBI" id="CHEBI:37565"/>
        <dbReference type="ChEBI" id="CHEBI:43474"/>
        <dbReference type="ChEBI" id="CHEBI:58614"/>
        <dbReference type="EC" id="3.5.4.25"/>
    </reaction>
</comment>
<keyword evidence="8" id="KW-0378">Hydrolase</keyword>
<dbReference type="GO" id="GO:0003935">
    <property type="term" value="F:GTP cyclohydrolase II activity"/>
    <property type="evidence" value="ECO:0007669"/>
    <property type="project" value="UniProtKB-EC"/>
</dbReference>
<dbReference type="CDD" id="cd00641">
    <property type="entry name" value="GTP_cyclohydro2"/>
    <property type="match status" value="1"/>
</dbReference>
<reference evidence="13" key="1">
    <citation type="journal article" date="2016" name="Proc. Natl. Acad. Sci. U.S.A.">
        <title>Functional and topological diversity of LOV domain photoreceptors.</title>
        <authorList>
            <person name="Glantz S.T."/>
            <person name="Carpenter E.J."/>
            <person name="Melkonian M."/>
            <person name="Gardner K.H."/>
            <person name="Boyden E.S."/>
            <person name="Wong G.K."/>
            <person name="Chow B.Y."/>
        </authorList>
    </citation>
    <scope>NUCLEOTIDE SEQUENCE</scope>
    <source>
        <strain evidence="13">POOW_2056477</strain>
    </source>
</reference>
<dbReference type="InterPro" id="IPR000014">
    <property type="entry name" value="PAS"/>
</dbReference>
<evidence type="ECO:0000256" key="11">
    <source>
        <dbReference type="ARBA" id="ARBA00049295"/>
    </source>
</evidence>
<dbReference type="InterPro" id="IPR036144">
    <property type="entry name" value="RibA-like_sf"/>
</dbReference>
<name>A0A126X104_9EUKA</name>
<dbReference type="NCBIfam" id="NF001591">
    <property type="entry name" value="PRK00393.1"/>
    <property type="match status" value="1"/>
</dbReference>
<evidence type="ECO:0000256" key="3">
    <source>
        <dbReference type="ARBA" id="ARBA00005520"/>
    </source>
</evidence>
<comment type="similarity">
    <text evidence="3">In the N-terminal section; belongs to the DHBP synthase family.</text>
</comment>
<evidence type="ECO:0000256" key="8">
    <source>
        <dbReference type="ARBA" id="ARBA00022801"/>
    </source>
</evidence>
<proteinExistence type="evidence at transcript level"/>
<dbReference type="GO" id="GO:0046872">
    <property type="term" value="F:metal ion binding"/>
    <property type="evidence" value="ECO:0007669"/>
    <property type="project" value="UniProtKB-KW"/>
</dbReference>
<evidence type="ECO:0000256" key="1">
    <source>
        <dbReference type="ARBA" id="ARBA00001947"/>
    </source>
</evidence>